<proteinExistence type="predicted"/>
<name>B9L6A6_NAUPA</name>
<protein>
    <submittedName>
        <fullName evidence="1">Uncharacterized protein</fullName>
    </submittedName>
</protein>
<dbReference type="Proteomes" id="UP000000448">
    <property type="component" value="Chromosome"/>
</dbReference>
<dbReference type="RefSeq" id="WP_015901814.1">
    <property type="nucleotide sequence ID" value="NC_012115.1"/>
</dbReference>
<organism evidence="1 2">
    <name type="scientific">Nautilia profundicola (strain ATCC BAA-1463 / DSM 18972 / AmH)</name>
    <dbReference type="NCBI Taxonomy" id="598659"/>
    <lineage>
        <taxon>Bacteria</taxon>
        <taxon>Pseudomonadati</taxon>
        <taxon>Campylobacterota</taxon>
        <taxon>Epsilonproteobacteria</taxon>
        <taxon>Nautiliales</taxon>
        <taxon>Nautiliaceae</taxon>
        <taxon>Nautilia</taxon>
    </lineage>
</organism>
<keyword evidence="2" id="KW-1185">Reference proteome</keyword>
<dbReference type="AlphaFoldDB" id="B9L6A6"/>
<dbReference type="STRING" id="598659.NAMH_1504"/>
<dbReference type="EMBL" id="CP001279">
    <property type="protein sequence ID" value="ACM92762.1"/>
    <property type="molecule type" value="Genomic_DNA"/>
</dbReference>
<sequence>MSNNLTPKIANELIRGFHIYLKYKNVKVSVSGTYYIYNYNNKTFKIDKKQLALLLYRNDVLAVAKSVLTALNAGYLFREKREKGKIDVDRLTYFISKLFKTEDIEFLFPGEKDSQLKPSFYTNDKNKKLLSYLRVNRVPYVDKDFYIKINDQKYTKYFLSDLQANLPLDKSLNYITTGSNKSDIIDVIIKEVLKKDIKLNINYKTGKVIAKRYNMQAELTINELIKIAQNTSITNVAQAIIFRLK</sequence>
<dbReference type="HOGENOM" id="CLU_1132655_0_0_7"/>
<accession>B9L6A6</accession>
<evidence type="ECO:0000313" key="2">
    <source>
        <dbReference type="Proteomes" id="UP000000448"/>
    </source>
</evidence>
<evidence type="ECO:0000313" key="1">
    <source>
        <dbReference type="EMBL" id="ACM92762.1"/>
    </source>
</evidence>
<reference evidence="1 2" key="1">
    <citation type="journal article" date="2009" name="PLoS Genet.">
        <title>Adaptations to submarine hydrothermal environments exemplified by the genome of Nautilia profundicola.</title>
        <authorList>
            <person name="Campbell B.J."/>
            <person name="Smith J.L."/>
            <person name="Hanson T.E."/>
            <person name="Klotz M.G."/>
            <person name="Stein L.Y."/>
            <person name="Lee C.K."/>
            <person name="Wu D."/>
            <person name="Robinson J.M."/>
            <person name="Khouri H.M."/>
            <person name="Eisen J.A."/>
            <person name="Cary S.C."/>
        </authorList>
    </citation>
    <scope>NUCLEOTIDE SEQUENCE [LARGE SCALE GENOMIC DNA]</scope>
    <source>
        <strain evidence="2">ATCC BAA-1463 / DSM 18972 / AmH</strain>
    </source>
</reference>
<dbReference type="KEGG" id="nam:NAMH_1504"/>
<gene>
    <name evidence="1" type="ordered locus">NAMH_1504</name>
</gene>